<dbReference type="GO" id="GO:0012505">
    <property type="term" value="C:endomembrane system"/>
    <property type="evidence" value="ECO:0007669"/>
    <property type="project" value="UniProtKB-SubCell"/>
</dbReference>
<dbReference type="Proteomes" id="UP000326354">
    <property type="component" value="Chromosome"/>
</dbReference>
<evidence type="ECO:0000313" key="7">
    <source>
        <dbReference type="EMBL" id="BBM87527.1"/>
    </source>
</evidence>
<keyword evidence="4 6" id="KW-1133">Transmembrane helix</keyword>
<evidence type="ECO:0000256" key="5">
    <source>
        <dbReference type="ARBA" id="ARBA00023136"/>
    </source>
</evidence>
<dbReference type="Pfam" id="PF04286">
    <property type="entry name" value="DUF445"/>
    <property type="match status" value="1"/>
</dbReference>
<dbReference type="AlphaFoldDB" id="A0A5S9ITM0"/>
<keyword evidence="3 6" id="KW-0812">Transmembrane</keyword>
<gene>
    <name evidence="7" type="ORF">UABAM_05939</name>
</gene>
<evidence type="ECO:0000256" key="2">
    <source>
        <dbReference type="ARBA" id="ARBA00008053"/>
    </source>
</evidence>
<name>A0A5S9ITM0_UABAM</name>
<dbReference type="PANTHER" id="PTHR35791">
    <property type="entry name" value="UPF0754 MEMBRANE PROTEIN YHEB"/>
    <property type="match status" value="1"/>
</dbReference>
<dbReference type="EMBL" id="AP019860">
    <property type="protein sequence ID" value="BBM87527.1"/>
    <property type="molecule type" value="Genomic_DNA"/>
</dbReference>
<feature type="transmembrane region" description="Helical" evidence="6">
    <location>
        <begin position="239"/>
        <end position="256"/>
    </location>
</feature>
<dbReference type="InterPro" id="IPR007383">
    <property type="entry name" value="DUF445"/>
</dbReference>
<evidence type="ECO:0000256" key="1">
    <source>
        <dbReference type="ARBA" id="ARBA00004308"/>
    </source>
</evidence>
<evidence type="ECO:0008006" key="9">
    <source>
        <dbReference type="Google" id="ProtNLM"/>
    </source>
</evidence>
<organism evidence="7 8">
    <name type="scientific">Uabimicrobium amorphum</name>
    <dbReference type="NCBI Taxonomy" id="2596890"/>
    <lineage>
        <taxon>Bacteria</taxon>
        <taxon>Pseudomonadati</taxon>
        <taxon>Planctomycetota</taxon>
        <taxon>Candidatus Uabimicrobiia</taxon>
        <taxon>Candidatus Uabimicrobiales</taxon>
        <taxon>Candidatus Uabimicrobiaceae</taxon>
        <taxon>Candidatus Uabimicrobium</taxon>
    </lineage>
</organism>
<dbReference type="KEGG" id="uam:UABAM_05939"/>
<keyword evidence="5 6" id="KW-0472">Membrane</keyword>
<accession>A0A5S9ITM0</accession>
<evidence type="ECO:0000256" key="3">
    <source>
        <dbReference type="ARBA" id="ARBA00022692"/>
    </source>
</evidence>
<evidence type="ECO:0000313" key="8">
    <source>
        <dbReference type="Proteomes" id="UP000326354"/>
    </source>
</evidence>
<reference evidence="7 8" key="1">
    <citation type="submission" date="2019-08" db="EMBL/GenBank/DDBJ databases">
        <title>Complete genome sequence of Candidatus Uab amorphum.</title>
        <authorList>
            <person name="Shiratori T."/>
            <person name="Suzuki S."/>
            <person name="Kakizawa Y."/>
            <person name="Ishida K."/>
        </authorList>
    </citation>
    <scope>NUCLEOTIDE SEQUENCE [LARGE SCALE GENOMIC DNA]</scope>
    <source>
        <strain evidence="7 8">SRT547</strain>
    </source>
</reference>
<sequence>MLFWPRHPRPIFGHGLIPSQRDDLIEKITYEVSEKLINEELIRKKIEDSGILQRITLSLNEKLKELTSDKEFQDDTKKLLASYIKKISEDAEFREQIKSISVSKLETVVGKVFKRKLFSKVKDVWKIPFGDLVDRIVDKVSELLISIIDDMDIVLENIPHTIDTHSESIENVLLKMQMGLIQEINIRKIITTQLQTISAEQLEQGFREFSDDKLTFITLLGGVLGFVGGFVIIWPIMSISFMIVGIIVLVCLDKLISATMS</sequence>
<dbReference type="PANTHER" id="PTHR35791:SF1">
    <property type="entry name" value="UPF0754 MEMBRANE PROTEIN YHEB"/>
    <property type="match status" value="1"/>
</dbReference>
<protein>
    <recommendedName>
        <fullName evidence="9">DUF445 domain-containing protein</fullName>
    </recommendedName>
</protein>
<comment type="subcellular location">
    <subcellularLocation>
        <location evidence="1">Endomembrane system</location>
    </subcellularLocation>
</comment>
<comment type="similarity">
    <text evidence="2">Belongs to the UPF0754 family.</text>
</comment>
<keyword evidence="8" id="KW-1185">Reference proteome</keyword>
<evidence type="ECO:0000256" key="4">
    <source>
        <dbReference type="ARBA" id="ARBA00022989"/>
    </source>
</evidence>
<evidence type="ECO:0000256" key="6">
    <source>
        <dbReference type="SAM" id="Phobius"/>
    </source>
</evidence>
<proteinExistence type="inferred from homology"/>